<protein>
    <submittedName>
        <fullName evidence="2">Uncharacterized protein</fullName>
    </submittedName>
</protein>
<name>A0AA85KEE2_TRIRE</name>
<dbReference type="AlphaFoldDB" id="A0AA85KEE2"/>
<dbReference type="WBParaSite" id="TREG1_80320.1">
    <property type="protein sequence ID" value="TREG1_80320.1"/>
    <property type="gene ID" value="TREG1_80320"/>
</dbReference>
<reference evidence="2" key="2">
    <citation type="submission" date="2023-11" db="UniProtKB">
        <authorList>
            <consortium name="WormBaseParasite"/>
        </authorList>
    </citation>
    <scope>IDENTIFICATION</scope>
</reference>
<organism evidence="1 2">
    <name type="scientific">Trichobilharzia regenti</name>
    <name type="common">Nasal bird schistosome</name>
    <dbReference type="NCBI Taxonomy" id="157069"/>
    <lineage>
        <taxon>Eukaryota</taxon>
        <taxon>Metazoa</taxon>
        <taxon>Spiralia</taxon>
        <taxon>Lophotrochozoa</taxon>
        <taxon>Platyhelminthes</taxon>
        <taxon>Trematoda</taxon>
        <taxon>Digenea</taxon>
        <taxon>Strigeidida</taxon>
        <taxon>Schistosomatoidea</taxon>
        <taxon>Schistosomatidae</taxon>
        <taxon>Trichobilharzia</taxon>
    </lineage>
</organism>
<evidence type="ECO:0000313" key="2">
    <source>
        <dbReference type="WBParaSite" id="TREG1_80320.1"/>
    </source>
</evidence>
<evidence type="ECO:0000313" key="1">
    <source>
        <dbReference type="Proteomes" id="UP000050795"/>
    </source>
</evidence>
<sequence length="578" mass="67801">MDNIKYNPEVRHLLNLAKFVLHYVDYNKCTDKDDSHLNKTVRQLGNFDSVEQLVRRCKRKPSSKLLPICEKPSQWWKTEGNRLYVTAHLMETIREFYHEKICRACKRKLNKNHQEVTRLSHPRKRLMDLKFSTTDKSLCQLVKDDKFKRLINNYEMFTNLLSIMWLPTRPVESVREYAVAKYAAIHYILSTHAILPSSECFTENDIQKIMHLPVEWIGGLPRKEDTRCITKFMSRFPDIFAQKIDPEGTEDPLDEYARQRGQRIFLEIIHYASALEDGETKRPHFKADAHSTEYLKPITSSEELEDLPPLDWNDQLSRPNVKIRLMPKVKKYPLPTESRFRKPVSRPSSLQQTPYYQAHKSKSFGDLGEAVKNVPPSLLANVENLQKSRALKRAPIHLLCHREFDRTARKPDTLYEQFAKDEEYFHQVVNYLPHYQYTLPILLKIQNNLLQATPEKEANEKAKRPKLAIIKTPMKSTNDIYKPNQWNPNRRAYIENPVKITDVLKGRNECRISEKYYKKCQTSVLSSSSIASLSNSTVNENKKRHSKFLTISHSAIPRQKELEDQTFSLMDNLTLWQS</sequence>
<dbReference type="Proteomes" id="UP000050795">
    <property type="component" value="Unassembled WGS sequence"/>
</dbReference>
<reference evidence="1" key="1">
    <citation type="submission" date="2022-06" db="EMBL/GenBank/DDBJ databases">
        <authorList>
            <person name="Berger JAMES D."/>
            <person name="Berger JAMES D."/>
        </authorList>
    </citation>
    <scope>NUCLEOTIDE SEQUENCE [LARGE SCALE GENOMIC DNA]</scope>
</reference>
<keyword evidence="1" id="KW-1185">Reference proteome</keyword>
<accession>A0AA85KEE2</accession>
<proteinExistence type="predicted"/>